<evidence type="ECO:0000256" key="7">
    <source>
        <dbReference type="RuleBase" id="RU363041"/>
    </source>
</evidence>
<evidence type="ECO:0000313" key="8">
    <source>
        <dbReference type="EMBL" id="GGM75860.1"/>
    </source>
</evidence>
<accession>A0A830G4S6</accession>
<feature type="transmembrane region" description="Helical" evidence="7">
    <location>
        <begin position="260"/>
        <end position="282"/>
    </location>
</feature>
<sequence length="316" mass="34855">MISESIALIHMSTREPTIDPQQFLTNLRAFHYREVMMSLATLAVLAGSILLFPGWGNVTKGVQSTVTTELLALFVVVAIVAGAIKGMLGFGYALITTPIFASVIDPTLAVVVLAIPPWMINMFQVGETKTGVSFIREEWILVALAIIGSVVGVYFLAQYNTGPIVPFLIGLIILAYVVFQVVQNFVTIEEAHHPIALSTAGFLEGFLLAASNLGPLLPAYFHTFERDTERYIGGLSMVLGIIFTVRLVQMALFTDLLTTYRIWLGSTIAVVTIVGLLLGTYLRRLEIDQRRFNWFVITLLFIISLNIFRNTIPALL</sequence>
<keyword evidence="5 7" id="KW-1133">Transmembrane helix</keyword>
<feature type="transmembrane region" description="Helical" evidence="7">
    <location>
        <begin position="164"/>
        <end position="183"/>
    </location>
</feature>
<keyword evidence="3 7" id="KW-1003">Cell membrane</keyword>
<dbReference type="EMBL" id="JAGGKO010000009">
    <property type="protein sequence ID" value="MBP1955948.1"/>
    <property type="molecule type" value="Genomic_DNA"/>
</dbReference>
<dbReference type="PANTHER" id="PTHR30269">
    <property type="entry name" value="TRANSMEMBRANE PROTEIN YFCA"/>
    <property type="match status" value="1"/>
</dbReference>
<keyword evidence="2" id="KW-0813">Transport</keyword>
<evidence type="ECO:0000256" key="5">
    <source>
        <dbReference type="ARBA" id="ARBA00022989"/>
    </source>
</evidence>
<evidence type="ECO:0000313" key="10">
    <source>
        <dbReference type="Proteomes" id="UP000614609"/>
    </source>
</evidence>
<dbReference type="EMBL" id="BMOO01000010">
    <property type="protein sequence ID" value="GGM75860.1"/>
    <property type="molecule type" value="Genomic_DNA"/>
</dbReference>
<reference evidence="9" key="3">
    <citation type="submission" date="2021-03" db="EMBL/GenBank/DDBJ databases">
        <title>Genomic Encyclopedia of Type Strains, Phase IV (KMG-IV): sequencing the most valuable type-strain genomes for metagenomic binning, comparative biology and taxonomic classification.</title>
        <authorList>
            <person name="Goeker M."/>
        </authorList>
    </citation>
    <scope>NUCLEOTIDE SEQUENCE</scope>
    <source>
        <strain evidence="9">DSM 22443</strain>
    </source>
</reference>
<feature type="transmembrane region" description="Helical" evidence="7">
    <location>
        <begin position="294"/>
        <end position="312"/>
    </location>
</feature>
<evidence type="ECO:0000256" key="3">
    <source>
        <dbReference type="ARBA" id="ARBA00022475"/>
    </source>
</evidence>
<dbReference type="GO" id="GO:0005886">
    <property type="term" value="C:plasma membrane"/>
    <property type="evidence" value="ECO:0007669"/>
    <property type="project" value="UniProtKB-SubCell"/>
</dbReference>
<feature type="transmembrane region" description="Helical" evidence="7">
    <location>
        <begin position="35"/>
        <end position="55"/>
    </location>
</feature>
<name>A0A830G4S6_9EURY</name>
<comment type="similarity">
    <text evidence="7">Belongs to the 4-toluene sulfonate uptake permease (TSUP) (TC 2.A.102) family.</text>
</comment>
<reference evidence="8" key="1">
    <citation type="journal article" date="2014" name="Int. J. Syst. Evol. Microbiol.">
        <title>Complete genome sequence of Corynebacterium casei LMG S-19264T (=DSM 44701T), isolated from a smear-ripened cheese.</title>
        <authorList>
            <consortium name="US DOE Joint Genome Institute (JGI-PGF)"/>
            <person name="Walter F."/>
            <person name="Albersmeier A."/>
            <person name="Kalinowski J."/>
            <person name="Ruckert C."/>
        </authorList>
    </citation>
    <scope>NUCLEOTIDE SEQUENCE</scope>
    <source>
        <strain evidence="8">JCM 16108</strain>
    </source>
</reference>
<dbReference type="AlphaFoldDB" id="A0A830G4S6"/>
<keyword evidence="10" id="KW-1185">Reference proteome</keyword>
<dbReference type="Pfam" id="PF01925">
    <property type="entry name" value="TauE"/>
    <property type="match status" value="1"/>
</dbReference>
<dbReference type="InterPro" id="IPR002781">
    <property type="entry name" value="TM_pro_TauE-like"/>
</dbReference>
<proteinExistence type="inferred from homology"/>
<evidence type="ECO:0000256" key="2">
    <source>
        <dbReference type="ARBA" id="ARBA00022448"/>
    </source>
</evidence>
<feature type="transmembrane region" description="Helical" evidence="7">
    <location>
        <begin position="139"/>
        <end position="157"/>
    </location>
</feature>
<evidence type="ECO:0000256" key="6">
    <source>
        <dbReference type="ARBA" id="ARBA00023136"/>
    </source>
</evidence>
<gene>
    <name evidence="8" type="ORF">GCM10009017_27240</name>
    <name evidence="9" type="ORF">J2752_002879</name>
</gene>
<dbReference type="PANTHER" id="PTHR30269:SF37">
    <property type="entry name" value="MEMBRANE TRANSPORTER PROTEIN"/>
    <property type="match status" value="1"/>
</dbReference>
<reference evidence="8" key="2">
    <citation type="submission" date="2020-09" db="EMBL/GenBank/DDBJ databases">
        <authorList>
            <person name="Sun Q."/>
            <person name="Ohkuma M."/>
        </authorList>
    </citation>
    <scope>NUCLEOTIDE SEQUENCE</scope>
    <source>
        <strain evidence="8">JCM 16108</strain>
    </source>
</reference>
<comment type="caution">
    <text evidence="8">The sequence shown here is derived from an EMBL/GenBank/DDBJ whole genome shotgun (WGS) entry which is preliminary data.</text>
</comment>
<evidence type="ECO:0000313" key="9">
    <source>
        <dbReference type="EMBL" id="MBP1955948.1"/>
    </source>
</evidence>
<feature type="transmembrane region" description="Helical" evidence="7">
    <location>
        <begin position="70"/>
        <end position="92"/>
    </location>
</feature>
<protein>
    <recommendedName>
        <fullName evidence="7">Probable membrane transporter protein</fullName>
    </recommendedName>
</protein>
<comment type="subcellular location">
    <subcellularLocation>
        <location evidence="1 7">Cell membrane</location>
        <topology evidence="1 7">Multi-pass membrane protein</topology>
    </subcellularLocation>
</comment>
<keyword evidence="6 7" id="KW-0472">Membrane</keyword>
<feature type="transmembrane region" description="Helical" evidence="7">
    <location>
        <begin position="99"/>
        <end position="119"/>
    </location>
</feature>
<evidence type="ECO:0000256" key="1">
    <source>
        <dbReference type="ARBA" id="ARBA00004651"/>
    </source>
</evidence>
<dbReference type="Proteomes" id="UP000765891">
    <property type="component" value="Unassembled WGS sequence"/>
</dbReference>
<dbReference type="InterPro" id="IPR052017">
    <property type="entry name" value="TSUP"/>
</dbReference>
<feature type="transmembrane region" description="Helical" evidence="7">
    <location>
        <begin position="195"/>
        <end position="219"/>
    </location>
</feature>
<evidence type="ECO:0000256" key="4">
    <source>
        <dbReference type="ARBA" id="ARBA00022692"/>
    </source>
</evidence>
<dbReference type="Proteomes" id="UP000614609">
    <property type="component" value="Unassembled WGS sequence"/>
</dbReference>
<feature type="transmembrane region" description="Helical" evidence="7">
    <location>
        <begin position="231"/>
        <end position="254"/>
    </location>
</feature>
<keyword evidence="4 7" id="KW-0812">Transmembrane</keyword>
<organism evidence="8 10">
    <name type="scientific">Halarchaeum rubridurum</name>
    <dbReference type="NCBI Taxonomy" id="489911"/>
    <lineage>
        <taxon>Archaea</taxon>
        <taxon>Methanobacteriati</taxon>
        <taxon>Methanobacteriota</taxon>
        <taxon>Stenosarchaea group</taxon>
        <taxon>Halobacteria</taxon>
        <taxon>Halobacteriales</taxon>
        <taxon>Halobacteriaceae</taxon>
    </lineage>
</organism>